<proteinExistence type="inferred from homology"/>
<dbReference type="Gene3D" id="3.40.50.720">
    <property type="entry name" value="NAD(P)-binding Rossmann-like Domain"/>
    <property type="match status" value="1"/>
</dbReference>
<dbReference type="InterPro" id="IPR051019">
    <property type="entry name" value="VLCFA-Steroid_DH"/>
</dbReference>
<dbReference type="InterPro" id="IPR036291">
    <property type="entry name" value="NAD(P)-bd_dom_sf"/>
</dbReference>
<dbReference type="PANTHER" id="PTHR43899">
    <property type="entry name" value="RH59310P"/>
    <property type="match status" value="1"/>
</dbReference>
<name>A0AAD7FRV9_9AGAR</name>
<comment type="caution">
    <text evidence="3">The sequence shown here is derived from an EMBL/GenBank/DDBJ whole genome shotgun (WGS) entry which is preliminary data.</text>
</comment>
<dbReference type="Proteomes" id="UP001221142">
    <property type="component" value="Unassembled WGS sequence"/>
</dbReference>
<dbReference type="EMBL" id="JARKIF010000007">
    <property type="protein sequence ID" value="KAJ7634745.1"/>
    <property type="molecule type" value="Genomic_DNA"/>
</dbReference>
<evidence type="ECO:0000256" key="2">
    <source>
        <dbReference type="ARBA" id="ARBA00023002"/>
    </source>
</evidence>
<sequence length="326" mass="35255">MTVSNNLAVGLFFIGLVSAPVLCFLPKLAQFVWLYSKPSQLRRYLHADKEGKPAWALVTGATDGMGEQFAHELSRQGFNVVLHGRNPAKLARVQSELTSAFPERAFRTLVADCTAISCHSCSTKDTHNVDFDAIVSALADINLTVLINNAGGGISPVYQYLHDSSTEKILETTNLNALFPLLLQAKLLPQLIQNSPALVINMGSIVDVGLPVVATYAASKRFLNCMAESLTREMAMVGRDVEVLAIRAGGTSGTSSNREKATFFEPEARTMARAALARAGCGQPVVIGYWPHAIQAAVLQALPSFVLEPAVRNLSRARMEQELAMQ</sequence>
<dbReference type="SUPFAM" id="SSF51735">
    <property type="entry name" value="NAD(P)-binding Rossmann-fold domains"/>
    <property type="match status" value="1"/>
</dbReference>
<dbReference type="InterPro" id="IPR002347">
    <property type="entry name" value="SDR_fam"/>
</dbReference>
<comment type="similarity">
    <text evidence="1">Belongs to the short-chain dehydrogenases/reductases (SDR) family.</text>
</comment>
<accession>A0AAD7FRV9</accession>
<keyword evidence="2" id="KW-0560">Oxidoreductase</keyword>
<gene>
    <name evidence="3" type="ORF">FB45DRAFT_1025670</name>
</gene>
<evidence type="ECO:0000313" key="3">
    <source>
        <dbReference type="EMBL" id="KAJ7634745.1"/>
    </source>
</evidence>
<evidence type="ECO:0000256" key="1">
    <source>
        <dbReference type="ARBA" id="ARBA00006484"/>
    </source>
</evidence>
<dbReference type="GO" id="GO:0016491">
    <property type="term" value="F:oxidoreductase activity"/>
    <property type="evidence" value="ECO:0007669"/>
    <property type="project" value="UniProtKB-KW"/>
</dbReference>
<dbReference type="GO" id="GO:0005783">
    <property type="term" value="C:endoplasmic reticulum"/>
    <property type="evidence" value="ECO:0007669"/>
    <property type="project" value="TreeGrafter"/>
</dbReference>
<reference evidence="3" key="1">
    <citation type="submission" date="2023-03" db="EMBL/GenBank/DDBJ databases">
        <title>Massive genome expansion in bonnet fungi (Mycena s.s.) driven by repeated elements and novel gene families across ecological guilds.</title>
        <authorList>
            <consortium name="Lawrence Berkeley National Laboratory"/>
            <person name="Harder C.B."/>
            <person name="Miyauchi S."/>
            <person name="Viragh M."/>
            <person name="Kuo A."/>
            <person name="Thoen E."/>
            <person name="Andreopoulos B."/>
            <person name="Lu D."/>
            <person name="Skrede I."/>
            <person name="Drula E."/>
            <person name="Henrissat B."/>
            <person name="Morin E."/>
            <person name="Kohler A."/>
            <person name="Barry K."/>
            <person name="LaButti K."/>
            <person name="Morin E."/>
            <person name="Salamov A."/>
            <person name="Lipzen A."/>
            <person name="Mereny Z."/>
            <person name="Hegedus B."/>
            <person name="Baldrian P."/>
            <person name="Stursova M."/>
            <person name="Weitz H."/>
            <person name="Taylor A."/>
            <person name="Grigoriev I.V."/>
            <person name="Nagy L.G."/>
            <person name="Martin F."/>
            <person name="Kauserud H."/>
        </authorList>
    </citation>
    <scope>NUCLEOTIDE SEQUENCE</scope>
    <source>
        <strain evidence="3">9284</strain>
    </source>
</reference>
<evidence type="ECO:0000313" key="4">
    <source>
        <dbReference type="Proteomes" id="UP001221142"/>
    </source>
</evidence>
<dbReference type="PANTHER" id="PTHR43899:SF13">
    <property type="entry name" value="RH59310P"/>
    <property type="match status" value="1"/>
</dbReference>
<protein>
    <submittedName>
        <fullName evidence="3">Short chain dehydrogenase/reductase</fullName>
    </submittedName>
</protein>
<dbReference type="Pfam" id="PF00106">
    <property type="entry name" value="adh_short"/>
    <property type="match status" value="1"/>
</dbReference>
<dbReference type="PRINTS" id="PR00081">
    <property type="entry name" value="GDHRDH"/>
</dbReference>
<dbReference type="AlphaFoldDB" id="A0AAD7FRV9"/>
<keyword evidence="4" id="KW-1185">Reference proteome</keyword>
<organism evidence="3 4">
    <name type="scientific">Roridomyces roridus</name>
    <dbReference type="NCBI Taxonomy" id="1738132"/>
    <lineage>
        <taxon>Eukaryota</taxon>
        <taxon>Fungi</taxon>
        <taxon>Dikarya</taxon>
        <taxon>Basidiomycota</taxon>
        <taxon>Agaricomycotina</taxon>
        <taxon>Agaricomycetes</taxon>
        <taxon>Agaricomycetidae</taxon>
        <taxon>Agaricales</taxon>
        <taxon>Marasmiineae</taxon>
        <taxon>Mycenaceae</taxon>
        <taxon>Roridomyces</taxon>
    </lineage>
</organism>